<dbReference type="eggNOG" id="COG3209">
    <property type="taxonomic scope" value="Bacteria"/>
</dbReference>
<proteinExistence type="predicted"/>
<dbReference type="HOGENOM" id="CLU_660313_0_0_6"/>
<dbReference type="InterPro" id="IPR006311">
    <property type="entry name" value="TAT_signal"/>
</dbReference>
<dbReference type="RefSeq" id="WP_023932196.1">
    <property type="nucleotide sequence ID" value="NZ_DF196814.1"/>
</dbReference>
<reference evidence="3" key="1">
    <citation type="submission" date="2012-12" db="EMBL/GenBank/DDBJ databases">
        <title>Genome Sequence of Photobacterium leiognathi lrivu.4.1.</title>
        <authorList>
            <person name="Urbanczyk H."/>
            <person name="Ogura Y."/>
            <person name="Hayashi T."/>
            <person name="Dunlap P.V."/>
        </authorList>
    </citation>
    <scope>NUCLEOTIDE SEQUENCE [LARGE SCALE GENOMIC DNA]</scope>
    <source>
        <strain evidence="3">lrivu.4.1</strain>
    </source>
</reference>
<dbReference type="Proteomes" id="UP000030675">
    <property type="component" value="Unassembled WGS sequence"/>
</dbReference>
<evidence type="ECO:0000313" key="3">
    <source>
        <dbReference type="Proteomes" id="UP000030675"/>
    </source>
</evidence>
<evidence type="ECO:0000313" key="2">
    <source>
        <dbReference type="EMBL" id="GAD29660.1"/>
    </source>
</evidence>
<evidence type="ECO:0000256" key="1">
    <source>
        <dbReference type="SAM" id="Phobius"/>
    </source>
</evidence>
<accession>X0NYQ6</accession>
<dbReference type="InterPro" id="IPR022385">
    <property type="entry name" value="Rhs_assc_core"/>
</dbReference>
<dbReference type="Gene3D" id="2.180.10.10">
    <property type="entry name" value="RHS repeat-associated core"/>
    <property type="match status" value="1"/>
</dbReference>
<protein>
    <recommendedName>
        <fullName evidence="4">RHS repeat-associated core domain-containing protein</fullName>
    </recommendedName>
</protein>
<gene>
    <name evidence="2" type="ORF">PLEI_1312</name>
</gene>
<dbReference type="AlphaFoldDB" id="X0NYQ6"/>
<keyword evidence="1" id="KW-0812">Transmembrane</keyword>
<keyword evidence="1" id="KW-0472">Membrane</keyword>
<dbReference type="PROSITE" id="PS51318">
    <property type="entry name" value="TAT"/>
    <property type="match status" value="1"/>
</dbReference>
<evidence type="ECO:0008006" key="4">
    <source>
        <dbReference type="Google" id="ProtNLM"/>
    </source>
</evidence>
<dbReference type="EMBL" id="DF196814">
    <property type="protein sequence ID" value="GAD29660.1"/>
    <property type="molecule type" value="Genomic_DNA"/>
</dbReference>
<feature type="transmembrane region" description="Helical" evidence="1">
    <location>
        <begin position="124"/>
        <end position="146"/>
    </location>
</feature>
<sequence>MDTNKNSNSTDLRTITFNASRRRFLTHTGTLASSTLLPTPAFTFPFTVNDTPPALVTSGIGFNGERKDPVTGGYHLGNGYRMYNPHLHQFQSYDGLSPFGQGGINGYAYCLGDPINQDDPSGHYAILSLLIGAIVGAIIGSGISAISEGIQCAINPEHKFDWKQVGIGAALGFISGGFSTAAKGATTSVKVGLAIVDATVSGGADFGLNVAAGTPVKQSGLNAGIGVLIGLSTFGVGLGVKTLGSSLSEVNQRLATIKTVGLSGRGAPKIAKKWRFEGGGISRDHRIDMHVNNGLLNGDPLYIHYTNREGYDAILNSKYFRAAPNTARRGTRAKSSVYLCQAKDAMNNEEAHLNLFLGEERYRNSATHSFIFSFREPQLLDPRPVTIGSHINEILYPNNIPFRKINLLYSGVNPFI</sequence>
<name>X0NYQ6_PHOLE</name>
<dbReference type="NCBIfam" id="TIGR03696">
    <property type="entry name" value="Rhs_assc_core"/>
    <property type="match status" value="1"/>
</dbReference>
<keyword evidence="1" id="KW-1133">Transmembrane helix</keyword>
<organism evidence="2 3">
    <name type="scientific">Photobacterium leiognathi lrivu.4.1</name>
    <dbReference type="NCBI Taxonomy" id="1248232"/>
    <lineage>
        <taxon>Bacteria</taxon>
        <taxon>Pseudomonadati</taxon>
        <taxon>Pseudomonadota</taxon>
        <taxon>Gammaproteobacteria</taxon>
        <taxon>Vibrionales</taxon>
        <taxon>Vibrionaceae</taxon>
        <taxon>Photobacterium</taxon>
    </lineage>
</organism>